<proteinExistence type="predicted"/>
<dbReference type="PANTHER" id="PTHR41677:SF1">
    <property type="entry name" value="FE2OG DIOXYGENASE DOMAIN-CONTAINING PROTEIN"/>
    <property type="match status" value="1"/>
</dbReference>
<protein>
    <recommendedName>
        <fullName evidence="4">Fe2OG dioxygenase domain-containing protein</fullName>
    </recommendedName>
</protein>
<evidence type="ECO:0000313" key="3">
    <source>
        <dbReference type="Proteomes" id="UP000754883"/>
    </source>
</evidence>
<evidence type="ECO:0000313" key="2">
    <source>
        <dbReference type="EMBL" id="CAH0003373.1"/>
    </source>
</evidence>
<evidence type="ECO:0000256" key="1">
    <source>
        <dbReference type="SAM" id="MobiDB-lite"/>
    </source>
</evidence>
<feature type="region of interest" description="Disordered" evidence="1">
    <location>
        <begin position="9"/>
        <end position="32"/>
    </location>
</feature>
<accession>A0A9N9YD43</accession>
<evidence type="ECO:0008006" key="4">
    <source>
        <dbReference type="Google" id="ProtNLM"/>
    </source>
</evidence>
<dbReference type="OrthoDB" id="10256055at2759"/>
<dbReference type="EMBL" id="CABFNO020001564">
    <property type="protein sequence ID" value="CAH0003373.1"/>
    <property type="molecule type" value="Genomic_DNA"/>
</dbReference>
<reference evidence="2 3" key="2">
    <citation type="submission" date="2021-10" db="EMBL/GenBank/DDBJ databases">
        <authorList>
            <person name="Piombo E."/>
        </authorList>
    </citation>
    <scope>NUCLEOTIDE SEQUENCE [LARGE SCALE GENOMIC DNA]</scope>
</reference>
<sequence>MASSVLQIVSPIKGAPKPVGPTNKKPMRPSNQLPQSLLDAARAIEKVPFHAEKHVTFQPPSRVYTMKEIGLEGCGISPIATSEPFQLFSHEAVQQCRAEIFSEPVLDKYQFSSTFTKNMIRGISAEDAPFVHALWKSPQVANAVSQVAGIELVPAFDYEIAHVNVLVNKGGEDEKAEDNVGFSWHYDSFPFVCVTMLSDCAGMTGGETALRTGDGEVRKVRGPTMGTAVILQGRYIEHAALKALGGRERTTMITPFRPKNPLIKDETVLTTCVAISDNSRLFYDYCLYRAELLQERMRLQAQWLREQKEGGAPFDTASVKKFIEEQREFLDTTLEQFI</sequence>
<gene>
    <name evidence="2" type="ORF">CBYS24578_00014553</name>
</gene>
<dbReference type="AlphaFoldDB" id="A0A9N9YD43"/>
<dbReference type="Proteomes" id="UP000754883">
    <property type="component" value="Unassembled WGS sequence"/>
</dbReference>
<comment type="caution">
    <text evidence="2">The sequence shown here is derived from an EMBL/GenBank/DDBJ whole genome shotgun (WGS) entry which is preliminary data.</text>
</comment>
<keyword evidence="3" id="KW-1185">Reference proteome</keyword>
<dbReference type="PANTHER" id="PTHR41677">
    <property type="entry name" value="YALI0B19030P"/>
    <property type="match status" value="1"/>
</dbReference>
<organism evidence="2 3">
    <name type="scientific">Clonostachys byssicola</name>
    <dbReference type="NCBI Taxonomy" id="160290"/>
    <lineage>
        <taxon>Eukaryota</taxon>
        <taxon>Fungi</taxon>
        <taxon>Dikarya</taxon>
        <taxon>Ascomycota</taxon>
        <taxon>Pezizomycotina</taxon>
        <taxon>Sordariomycetes</taxon>
        <taxon>Hypocreomycetidae</taxon>
        <taxon>Hypocreales</taxon>
        <taxon>Bionectriaceae</taxon>
        <taxon>Clonostachys</taxon>
    </lineage>
</organism>
<reference evidence="3" key="1">
    <citation type="submission" date="2019-06" db="EMBL/GenBank/DDBJ databases">
        <authorList>
            <person name="Broberg M."/>
        </authorList>
    </citation>
    <scope>NUCLEOTIDE SEQUENCE [LARGE SCALE GENOMIC DNA]</scope>
</reference>
<name>A0A9N9YD43_9HYPO</name>